<keyword evidence="2" id="KW-0472">Membrane</keyword>
<dbReference type="OrthoDB" id="3791016at2759"/>
<keyword evidence="2" id="KW-0812">Transmembrane</keyword>
<proteinExistence type="predicted"/>
<protein>
    <submittedName>
        <fullName evidence="3">Uncharacterized protein</fullName>
    </submittedName>
</protein>
<dbReference type="EMBL" id="ML978403">
    <property type="protein sequence ID" value="KAF2022949.1"/>
    <property type="molecule type" value="Genomic_DNA"/>
</dbReference>
<accession>A0A9P4LG77</accession>
<feature type="region of interest" description="Disordered" evidence="1">
    <location>
        <begin position="228"/>
        <end position="250"/>
    </location>
</feature>
<feature type="compositionally biased region" description="Pro residues" evidence="1">
    <location>
        <begin position="241"/>
        <end position="250"/>
    </location>
</feature>
<evidence type="ECO:0000313" key="4">
    <source>
        <dbReference type="Proteomes" id="UP000799777"/>
    </source>
</evidence>
<organism evidence="3 4">
    <name type="scientific">Setomelanomma holmii</name>
    <dbReference type="NCBI Taxonomy" id="210430"/>
    <lineage>
        <taxon>Eukaryota</taxon>
        <taxon>Fungi</taxon>
        <taxon>Dikarya</taxon>
        <taxon>Ascomycota</taxon>
        <taxon>Pezizomycotina</taxon>
        <taxon>Dothideomycetes</taxon>
        <taxon>Pleosporomycetidae</taxon>
        <taxon>Pleosporales</taxon>
        <taxon>Pleosporineae</taxon>
        <taxon>Phaeosphaeriaceae</taxon>
        <taxon>Setomelanomma</taxon>
    </lineage>
</organism>
<feature type="transmembrane region" description="Helical" evidence="2">
    <location>
        <begin position="103"/>
        <end position="128"/>
    </location>
</feature>
<sequence>MKNLFLVGLQPSSLASVATNSSLQDFHIRLGYFAMEYHRPNPPIHINHHQEHVSAKPADLDCASTSGGSKDALISRVLENTANHNTLSNLPLISSPLALQSKVLNVLVVASVLFTLSLASLALLKLSLKSRSTRTHRTTLYKPITVSTLWLSTALAFAAALSTTQMFGVLQYSTTLLNTSELKVMPGAALQVLQWLAFSFSAVFTMGVSSMFKSVEVGVKAVGSDVEKGGMNPVGGGGGGMPPPPPPPAF</sequence>
<keyword evidence="4" id="KW-1185">Reference proteome</keyword>
<reference evidence="3" key="1">
    <citation type="journal article" date="2020" name="Stud. Mycol.">
        <title>101 Dothideomycetes genomes: a test case for predicting lifestyles and emergence of pathogens.</title>
        <authorList>
            <person name="Haridas S."/>
            <person name="Albert R."/>
            <person name="Binder M."/>
            <person name="Bloem J."/>
            <person name="Labutti K."/>
            <person name="Salamov A."/>
            <person name="Andreopoulos B."/>
            <person name="Baker S."/>
            <person name="Barry K."/>
            <person name="Bills G."/>
            <person name="Bluhm B."/>
            <person name="Cannon C."/>
            <person name="Castanera R."/>
            <person name="Culley D."/>
            <person name="Daum C."/>
            <person name="Ezra D."/>
            <person name="Gonzalez J."/>
            <person name="Henrissat B."/>
            <person name="Kuo A."/>
            <person name="Liang C."/>
            <person name="Lipzen A."/>
            <person name="Lutzoni F."/>
            <person name="Magnuson J."/>
            <person name="Mondo S."/>
            <person name="Nolan M."/>
            <person name="Ohm R."/>
            <person name="Pangilinan J."/>
            <person name="Park H.-J."/>
            <person name="Ramirez L."/>
            <person name="Alfaro M."/>
            <person name="Sun H."/>
            <person name="Tritt A."/>
            <person name="Yoshinaga Y."/>
            <person name="Zwiers L.-H."/>
            <person name="Turgeon B."/>
            <person name="Goodwin S."/>
            <person name="Spatafora J."/>
            <person name="Crous P."/>
            <person name="Grigoriev I."/>
        </authorList>
    </citation>
    <scope>NUCLEOTIDE SEQUENCE</scope>
    <source>
        <strain evidence="3">CBS 110217</strain>
    </source>
</reference>
<dbReference type="InterPro" id="IPR033481">
    <property type="entry name" value="Dni1/Fig1"/>
</dbReference>
<gene>
    <name evidence="3" type="ORF">EK21DRAFT_119232</name>
</gene>
<evidence type="ECO:0000313" key="3">
    <source>
        <dbReference type="EMBL" id="KAF2022949.1"/>
    </source>
</evidence>
<evidence type="ECO:0000256" key="2">
    <source>
        <dbReference type="SAM" id="Phobius"/>
    </source>
</evidence>
<dbReference type="Proteomes" id="UP000799777">
    <property type="component" value="Unassembled WGS sequence"/>
</dbReference>
<evidence type="ECO:0000256" key="1">
    <source>
        <dbReference type="SAM" id="MobiDB-lite"/>
    </source>
</evidence>
<keyword evidence="2" id="KW-1133">Transmembrane helix</keyword>
<feature type="transmembrane region" description="Helical" evidence="2">
    <location>
        <begin position="149"/>
        <end position="172"/>
    </location>
</feature>
<dbReference type="GO" id="GO:0016020">
    <property type="term" value="C:membrane"/>
    <property type="evidence" value="ECO:0007669"/>
    <property type="project" value="InterPro"/>
</dbReference>
<name>A0A9P4LG77_9PLEO</name>
<dbReference type="AlphaFoldDB" id="A0A9P4LG77"/>
<comment type="caution">
    <text evidence="3">The sequence shown here is derived from an EMBL/GenBank/DDBJ whole genome shotgun (WGS) entry which is preliminary data.</text>
</comment>
<dbReference type="Pfam" id="PF12351">
    <property type="entry name" value="Fig1"/>
    <property type="match status" value="1"/>
</dbReference>
<feature type="transmembrane region" description="Helical" evidence="2">
    <location>
        <begin position="192"/>
        <end position="212"/>
    </location>
</feature>